<dbReference type="EMBL" id="JBFMKM010000010">
    <property type="protein sequence ID" value="KAL1303174.1"/>
    <property type="molecule type" value="Genomic_DNA"/>
</dbReference>
<accession>A0ABR3PAM6</accession>
<keyword evidence="1" id="KW-0732">Signal</keyword>
<evidence type="ECO:0000256" key="1">
    <source>
        <dbReference type="SAM" id="SignalP"/>
    </source>
</evidence>
<name>A0ABR3PAM6_9PEZI</name>
<dbReference type="PANTHER" id="PTHR37490:SF1">
    <property type="entry name" value="GLYCOSYLTRANSFERASE 2-LIKE DOMAIN-CONTAINING PROTEIN"/>
    <property type="match status" value="1"/>
</dbReference>
<keyword evidence="3" id="KW-1185">Reference proteome</keyword>
<comment type="caution">
    <text evidence="2">The sequence shown here is derived from an EMBL/GenBank/DDBJ whole genome shotgun (WGS) entry which is preliminary data.</text>
</comment>
<dbReference type="GeneID" id="95980300"/>
<dbReference type="InterPro" id="IPR021838">
    <property type="entry name" value="DUF3431"/>
</dbReference>
<evidence type="ECO:0000313" key="2">
    <source>
        <dbReference type="EMBL" id="KAL1303174.1"/>
    </source>
</evidence>
<feature type="signal peptide" evidence="1">
    <location>
        <begin position="1"/>
        <end position="20"/>
    </location>
</feature>
<sequence length="324" mass="36756">MLLKLTGLIWLFAFASIISPRNYERQMPATQLDNAYEPPAEFDVVVSMYGESPTLITNMMSALSRSSFIRERDSRRLFIYTKDTAADLDKIKTFTGATAVTLLPNKGREGETYLHHITTQWDNLARHTLFTQAEVHNPRETYTRIRDYFVSDTGMLSLGFSGHVCEDCESCTDRWGWSDDSSRVVPDLYSRVYANESCAASKTPILLSYKGQFIASAQRIRGIDRDIYADLHTALVDEDSWAHDVDYLHGRKDDMNAPVLGYTLERMWGLLLQCSGDMRIAAKCPSLLSGLSGWRKKTTTSFWSMRWGSDEGDQGLRDCQCLDS</sequence>
<dbReference type="RefSeq" id="XP_069199449.1">
    <property type="nucleotide sequence ID" value="XM_069346580.1"/>
</dbReference>
<proteinExistence type="predicted"/>
<reference evidence="2 3" key="1">
    <citation type="submission" date="2024-07" db="EMBL/GenBank/DDBJ databases">
        <title>Draft sequence of the Neodothiora populina.</title>
        <authorList>
            <person name="Drown D.D."/>
            <person name="Schuette U.S."/>
            <person name="Buechlein A.B."/>
            <person name="Rusch D.R."/>
            <person name="Winton L.W."/>
            <person name="Adams G.A."/>
        </authorList>
    </citation>
    <scope>NUCLEOTIDE SEQUENCE [LARGE SCALE GENOMIC DNA]</scope>
    <source>
        <strain evidence="2 3">CPC 39397</strain>
    </source>
</reference>
<evidence type="ECO:0000313" key="3">
    <source>
        <dbReference type="Proteomes" id="UP001562354"/>
    </source>
</evidence>
<gene>
    <name evidence="2" type="ORF">AAFC00_006601</name>
</gene>
<dbReference type="PANTHER" id="PTHR37490">
    <property type="entry name" value="EXPRESSED PROTEIN"/>
    <property type="match status" value="1"/>
</dbReference>
<dbReference type="Proteomes" id="UP001562354">
    <property type="component" value="Unassembled WGS sequence"/>
</dbReference>
<dbReference type="Pfam" id="PF11913">
    <property type="entry name" value="DUF3431"/>
    <property type="match status" value="1"/>
</dbReference>
<feature type="chain" id="PRO_5046027748" evidence="1">
    <location>
        <begin position="21"/>
        <end position="324"/>
    </location>
</feature>
<organism evidence="2 3">
    <name type="scientific">Neodothiora populina</name>
    <dbReference type="NCBI Taxonomy" id="2781224"/>
    <lineage>
        <taxon>Eukaryota</taxon>
        <taxon>Fungi</taxon>
        <taxon>Dikarya</taxon>
        <taxon>Ascomycota</taxon>
        <taxon>Pezizomycotina</taxon>
        <taxon>Dothideomycetes</taxon>
        <taxon>Dothideomycetidae</taxon>
        <taxon>Dothideales</taxon>
        <taxon>Dothioraceae</taxon>
        <taxon>Neodothiora</taxon>
    </lineage>
</organism>
<protein>
    <submittedName>
        <fullName evidence="2">Uncharacterized protein</fullName>
    </submittedName>
</protein>